<dbReference type="PANTHER" id="PTHR43792:SF16">
    <property type="entry name" value="N-ACETYLTRANSFERASE DOMAIN-CONTAINING PROTEIN"/>
    <property type="match status" value="1"/>
</dbReference>
<evidence type="ECO:0000313" key="3">
    <source>
        <dbReference type="Proteomes" id="UP000199413"/>
    </source>
</evidence>
<dbReference type="InterPro" id="IPR051531">
    <property type="entry name" value="N-acetyltransferase"/>
</dbReference>
<dbReference type="SUPFAM" id="SSF55729">
    <property type="entry name" value="Acyl-CoA N-acyltransferases (Nat)"/>
    <property type="match status" value="1"/>
</dbReference>
<keyword evidence="3" id="KW-1185">Reference proteome</keyword>
<dbReference type="PROSITE" id="PS51186">
    <property type="entry name" value="GNAT"/>
    <property type="match status" value="1"/>
</dbReference>
<protein>
    <submittedName>
        <fullName evidence="2">Protein N-acetyltransferase, RimJ/RimL family</fullName>
    </submittedName>
</protein>
<dbReference type="Pfam" id="PF13302">
    <property type="entry name" value="Acetyltransf_3"/>
    <property type="match status" value="1"/>
</dbReference>
<dbReference type="STRING" id="568872.GA0070624_0448"/>
<feature type="domain" description="N-acetyltransferase" evidence="1">
    <location>
        <begin position="11"/>
        <end position="179"/>
    </location>
</feature>
<keyword evidence="2" id="KW-0808">Transferase</keyword>
<name>A0A1C6RBI8_9ACTN</name>
<dbReference type="EMBL" id="FMHV01000002">
    <property type="protein sequence ID" value="SCL14518.1"/>
    <property type="molecule type" value="Genomic_DNA"/>
</dbReference>
<dbReference type="InterPro" id="IPR000182">
    <property type="entry name" value="GNAT_dom"/>
</dbReference>
<organism evidence="2 3">
    <name type="scientific">Micromonospora rhizosphaerae</name>
    <dbReference type="NCBI Taxonomy" id="568872"/>
    <lineage>
        <taxon>Bacteria</taxon>
        <taxon>Bacillati</taxon>
        <taxon>Actinomycetota</taxon>
        <taxon>Actinomycetes</taxon>
        <taxon>Micromonosporales</taxon>
        <taxon>Micromonosporaceae</taxon>
        <taxon>Micromonospora</taxon>
    </lineage>
</organism>
<sequence>MGPVLLDTERIRLRRLTVADVPHLVDLDSDPEVMRFLTGGRPTPVEVVRDEVLPRQLAEYERHPGLGRWAGIDRMTGEFLGWFALDPGDDGTEAELGYRLRRSAWGRGLATEGSAALIRYAFTMLGVRRIWAETMAVNIASRRVMEKAGLQYVRTFRLTWDDPIEGAEHGEVEYELRRDDWLREHPGQERAIAFRAR</sequence>
<dbReference type="InterPro" id="IPR016181">
    <property type="entry name" value="Acyl_CoA_acyltransferase"/>
</dbReference>
<dbReference type="AlphaFoldDB" id="A0A1C6RBI8"/>
<dbReference type="PANTHER" id="PTHR43792">
    <property type="entry name" value="GNAT FAMILY, PUTATIVE (AFU_ORTHOLOGUE AFUA_3G00765)-RELATED-RELATED"/>
    <property type="match status" value="1"/>
</dbReference>
<proteinExistence type="predicted"/>
<accession>A0A1C6RBI8</accession>
<dbReference type="Gene3D" id="3.40.630.30">
    <property type="match status" value="1"/>
</dbReference>
<evidence type="ECO:0000313" key="2">
    <source>
        <dbReference type="EMBL" id="SCL14518.1"/>
    </source>
</evidence>
<dbReference type="Proteomes" id="UP000199413">
    <property type="component" value="Unassembled WGS sequence"/>
</dbReference>
<reference evidence="3" key="1">
    <citation type="submission" date="2016-06" db="EMBL/GenBank/DDBJ databases">
        <authorList>
            <person name="Varghese N."/>
            <person name="Submissions Spin"/>
        </authorList>
    </citation>
    <scope>NUCLEOTIDE SEQUENCE [LARGE SCALE GENOMIC DNA]</scope>
    <source>
        <strain evidence="3">DSM 45431</strain>
    </source>
</reference>
<dbReference type="GO" id="GO:0016747">
    <property type="term" value="F:acyltransferase activity, transferring groups other than amino-acyl groups"/>
    <property type="evidence" value="ECO:0007669"/>
    <property type="project" value="InterPro"/>
</dbReference>
<gene>
    <name evidence="2" type="ORF">GA0070624_0448</name>
</gene>
<evidence type="ECO:0000259" key="1">
    <source>
        <dbReference type="PROSITE" id="PS51186"/>
    </source>
</evidence>